<sequence length="790" mass="80569">FENSPAPGSVSGTIVDENGDPVSGIVVTLDDGDAATVDPTVTTGVDGTYEFTDVPVGEYTIDQTTPADTTVVDGDTTDDSDTVANTDTTDGSIPVTVTAGEVDADNNFENSPVVGDLTGVVFEDTNNNGVQDAGEEGIAGVDVVITDVNGDETTVTTIADGSWSATDLPLGDAVVDVDETTLPADITDTLTTTDSDPETVTVVDGVTSTTDDGFAPAVGDLTGVVFEDINGDGVQDPGEEGIAGVDVVITDVDGNETTVTTDADGIWEATDIPVGDTVVDVDETTLPAEITDTLTTTDSDPETITVVEGDNPTTDDGFAPVTSGLTGVVFEDTNNNGVQDAGEEGIAGVDVVITDVNGDETTVTTIADGSWSATDLPLGDAEVDVDETTLPADITDTLTTTDSDPETITVVDGVTSTTDDGFAPAVGDLTGVVFEDINGDGVQDPGEEGIAGVDVVITDVDGNETTVTTDADGIWEATDIPVGDTVVDVDETTLPAEITDTLTTTDSDPETITVVEGDNPTTDDGFAPVDMDSDGDGVLDSVEVTNGTNPNDACEYNVSDITEVITATTDCDMDGLTDAEEINGPDGDPTTDDGTDPTDPDTDGDGVLDGTEVTNGTNPNDACEYNVADITEVITATTDCDMDGLTDAEEINGPDGDPTTDDGTDPTDPDTDGDGVLDGTEVTNGTNPNDACEYNVADITEVITATTDCDMDGLTDAEEINGPDGDPTTDDGTDPTDPDTDGDGVLDGTEVTNGTNPNDACEYNVADITEVITATTDCDMDGLTDAEEIN</sequence>
<feature type="domain" description="SD-repeat containing protein B" evidence="6">
    <location>
        <begin position="223"/>
        <end position="302"/>
    </location>
</feature>
<keyword evidence="7" id="KW-0645">Protease</keyword>
<feature type="domain" description="SD-repeat containing protein B" evidence="6">
    <location>
        <begin position="15"/>
        <end position="104"/>
    </location>
</feature>
<reference evidence="8" key="1">
    <citation type="submission" date="2016-10" db="EMBL/GenBank/DDBJ databases">
        <authorList>
            <person name="Varghese N."/>
            <person name="Submissions S."/>
        </authorList>
    </citation>
    <scope>NUCLEOTIDE SEQUENCE [LARGE SCALE GENOMIC DNA]</scope>
    <source>
        <strain evidence="8">DSM 28881</strain>
    </source>
</reference>
<dbReference type="InterPro" id="IPR059100">
    <property type="entry name" value="TSP3_bac"/>
</dbReference>
<dbReference type="GO" id="GO:0004180">
    <property type="term" value="F:carboxypeptidase activity"/>
    <property type="evidence" value="ECO:0007669"/>
    <property type="project" value="UniProtKB-KW"/>
</dbReference>
<evidence type="ECO:0000256" key="1">
    <source>
        <dbReference type="ARBA" id="ARBA00004613"/>
    </source>
</evidence>
<organism evidence="7 8">
    <name type="scientific">Olleya namhaensis</name>
    <dbReference type="NCBI Taxonomy" id="1144750"/>
    <lineage>
        <taxon>Bacteria</taxon>
        <taxon>Pseudomonadati</taxon>
        <taxon>Bacteroidota</taxon>
        <taxon>Flavobacteriia</taxon>
        <taxon>Flavobacteriales</taxon>
        <taxon>Flavobacteriaceae</taxon>
    </lineage>
</organism>
<feature type="region of interest" description="Disordered" evidence="5">
    <location>
        <begin position="710"/>
        <end position="761"/>
    </location>
</feature>
<comment type="subcellular location">
    <subcellularLocation>
        <location evidence="1">Secreted</location>
    </subcellularLocation>
</comment>
<dbReference type="InterPro" id="IPR033764">
    <property type="entry name" value="Sdr_B"/>
</dbReference>
<feature type="domain" description="SD-repeat containing protein B" evidence="6">
    <location>
        <begin position="328"/>
        <end position="417"/>
    </location>
</feature>
<dbReference type="InterPro" id="IPR008969">
    <property type="entry name" value="CarboxyPept-like_regulatory"/>
</dbReference>
<feature type="region of interest" description="Disordered" evidence="5">
    <location>
        <begin position="641"/>
        <end position="689"/>
    </location>
</feature>
<dbReference type="SUPFAM" id="SSF49464">
    <property type="entry name" value="Carboxypeptidase regulatory domain-like"/>
    <property type="match status" value="1"/>
</dbReference>
<keyword evidence="7" id="KW-0378">Hydrolase</keyword>
<dbReference type="PANTHER" id="PTHR37467:SF1">
    <property type="entry name" value="EXPORTED CALCIUM-BINDING GLYCOPROTEIN"/>
    <property type="match status" value="1"/>
</dbReference>
<feature type="non-terminal residue" evidence="7">
    <location>
        <position position="1"/>
    </location>
</feature>
<gene>
    <name evidence="7" type="ORF">SAMN05443431_1221</name>
</gene>
<dbReference type="Pfam" id="PF18884">
    <property type="entry name" value="TSP3_bac"/>
    <property type="match status" value="4"/>
</dbReference>
<evidence type="ECO:0000256" key="3">
    <source>
        <dbReference type="ARBA" id="ARBA00022729"/>
    </source>
</evidence>
<dbReference type="EMBL" id="FORM01000022">
    <property type="protein sequence ID" value="SFJ68201.1"/>
    <property type="molecule type" value="Genomic_DNA"/>
</dbReference>
<feature type="compositionally biased region" description="Acidic residues" evidence="5">
    <location>
        <begin position="641"/>
        <end position="675"/>
    </location>
</feature>
<dbReference type="InterPro" id="IPR013783">
    <property type="entry name" value="Ig-like_fold"/>
</dbReference>
<keyword evidence="2" id="KW-0964">Secreted</keyword>
<dbReference type="Pfam" id="PF17210">
    <property type="entry name" value="SdrD_B"/>
    <property type="match status" value="5"/>
</dbReference>
<dbReference type="Gene3D" id="2.60.40.10">
    <property type="entry name" value="Immunoglobulins"/>
    <property type="match status" value="5"/>
</dbReference>
<evidence type="ECO:0000259" key="6">
    <source>
        <dbReference type="Pfam" id="PF17210"/>
    </source>
</evidence>
<feature type="domain" description="SD-repeat containing protein B" evidence="6">
    <location>
        <begin position="119"/>
        <end position="210"/>
    </location>
</feature>
<keyword evidence="7" id="KW-0121">Carboxypeptidase</keyword>
<feature type="non-terminal residue" evidence="7">
    <location>
        <position position="790"/>
    </location>
</feature>
<keyword evidence="4" id="KW-0106">Calcium</keyword>
<dbReference type="STRING" id="1144750.SAMN05443431_1221"/>
<protein>
    <submittedName>
        <fullName evidence="7">Carboxypeptidase regulatory-like domain-containing protein</fullName>
    </submittedName>
</protein>
<evidence type="ECO:0000256" key="5">
    <source>
        <dbReference type="SAM" id="MobiDB-lite"/>
    </source>
</evidence>
<evidence type="ECO:0000313" key="8">
    <source>
        <dbReference type="Proteomes" id="UP000199559"/>
    </source>
</evidence>
<dbReference type="Proteomes" id="UP000199559">
    <property type="component" value="Unassembled WGS sequence"/>
</dbReference>
<keyword evidence="8" id="KW-1185">Reference proteome</keyword>
<evidence type="ECO:0000256" key="2">
    <source>
        <dbReference type="ARBA" id="ARBA00022525"/>
    </source>
</evidence>
<feature type="domain" description="SD-repeat containing protein B" evidence="6">
    <location>
        <begin position="431"/>
        <end position="510"/>
    </location>
</feature>
<proteinExistence type="predicted"/>
<dbReference type="InterPro" id="IPR053180">
    <property type="entry name" value="Ca-binding_acidic-repeat"/>
</dbReference>
<keyword evidence="3" id="KW-0732">Signal</keyword>
<dbReference type="PROSITE" id="PS00018">
    <property type="entry name" value="EF_HAND_1"/>
    <property type="match status" value="4"/>
</dbReference>
<accession>A0A1I3TEW7</accession>
<evidence type="ECO:0000313" key="7">
    <source>
        <dbReference type="EMBL" id="SFJ68201.1"/>
    </source>
</evidence>
<feature type="region of interest" description="Disordered" evidence="5">
    <location>
        <begin position="572"/>
        <end position="621"/>
    </location>
</feature>
<dbReference type="InterPro" id="IPR018247">
    <property type="entry name" value="EF_Hand_1_Ca_BS"/>
</dbReference>
<feature type="region of interest" description="Disordered" evidence="5">
    <location>
        <begin position="66"/>
        <end position="90"/>
    </location>
</feature>
<dbReference type="AlphaFoldDB" id="A0A1I3TEW7"/>
<feature type="region of interest" description="Disordered" evidence="5">
    <location>
        <begin position="1"/>
        <end position="23"/>
    </location>
</feature>
<feature type="compositionally biased region" description="Acidic residues" evidence="5">
    <location>
        <begin position="572"/>
        <end position="606"/>
    </location>
</feature>
<evidence type="ECO:0000256" key="4">
    <source>
        <dbReference type="ARBA" id="ARBA00022837"/>
    </source>
</evidence>
<dbReference type="PANTHER" id="PTHR37467">
    <property type="entry name" value="EXPORTED CALCIUM-BINDING GLYCOPROTEIN-RELATED"/>
    <property type="match status" value="1"/>
</dbReference>
<name>A0A1I3TEW7_9FLAO</name>
<feature type="compositionally biased region" description="Acidic residues" evidence="5">
    <location>
        <begin position="710"/>
        <end position="744"/>
    </location>
</feature>
<dbReference type="GO" id="GO:0005576">
    <property type="term" value="C:extracellular region"/>
    <property type="evidence" value="ECO:0007669"/>
    <property type="project" value="UniProtKB-SubCell"/>
</dbReference>
<dbReference type="SUPFAM" id="SSF117074">
    <property type="entry name" value="Hypothetical protein PA1324"/>
    <property type="match status" value="4"/>
</dbReference>